<evidence type="ECO:0000256" key="5">
    <source>
        <dbReference type="ARBA" id="ARBA00023136"/>
    </source>
</evidence>
<evidence type="ECO:0000313" key="7">
    <source>
        <dbReference type="EMBL" id="CEH14508.1"/>
    </source>
</evidence>
<accession>A0A0P1BEG0</accession>
<evidence type="ECO:0000256" key="2">
    <source>
        <dbReference type="ARBA" id="ARBA00006824"/>
    </source>
</evidence>
<reference evidence="7 8" key="1">
    <citation type="submission" date="2014-09" db="EMBL/GenBank/DDBJ databases">
        <authorList>
            <person name="Magalhaes I.L.F."/>
            <person name="Oliveira U."/>
            <person name="Santos F.R."/>
            <person name="Vidigal T.H.D.A."/>
            <person name="Brescovit A.D."/>
            <person name="Santos A.J."/>
        </authorList>
    </citation>
    <scope>NUCLEOTIDE SEQUENCE [LARGE SCALE GENOMIC DNA]</scope>
</reference>
<evidence type="ECO:0000256" key="1">
    <source>
        <dbReference type="ARBA" id="ARBA00004141"/>
    </source>
</evidence>
<dbReference type="PANTHER" id="PTHR11266:SF17">
    <property type="entry name" value="PROTEIN MPV17"/>
    <property type="match status" value="1"/>
</dbReference>
<comment type="subcellular location">
    <subcellularLocation>
        <location evidence="1">Membrane</location>
        <topology evidence="1">Multi-pass membrane protein</topology>
    </subcellularLocation>
</comment>
<dbReference type="InterPro" id="IPR007248">
    <property type="entry name" value="Mpv17_PMP22"/>
</dbReference>
<evidence type="ECO:0000313" key="8">
    <source>
        <dbReference type="Proteomes" id="UP000054845"/>
    </source>
</evidence>
<evidence type="ECO:0000256" key="3">
    <source>
        <dbReference type="ARBA" id="ARBA00022692"/>
    </source>
</evidence>
<protein>
    <submittedName>
        <fullName evidence="7">Integral membrane protein</fullName>
    </submittedName>
</protein>
<name>A0A0P1BEG0_9BASI</name>
<organism evidence="7 8">
    <name type="scientific">Ceraceosorus bombacis</name>
    <dbReference type="NCBI Taxonomy" id="401625"/>
    <lineage>
        <taxon>Eukaryota</taxon>
        <taxon>Fungi</taxon>
        <taxon>Dikarya</taxon>
        <taxon>Basidiomycota</taxon>
        <taxon>Ustilaginomycotina</taxon>
        <taxon>Exobasidiomycetes</taxon>
        <taxon>Ceraceosorales</taxon>
        <taxon>Ceraceosoraceae</taxon>
        <taxon>Ceraceosorus</taxon>
    </lineage>
</organism>
<keyword evidence="3 6" id="KW-0812">Transmembrane</keyword>
<comment type="similarity">
    <text evidence="2 6">Belongs to the peroxisomal membrane protein PXMP2/4 family.</text>
</comment>
<keyword evidence="5 6" id="KW-0472">Membrane</keyword>
<evidence type="ECO:0000256" key="6">
    <source>
        <dbReference type="RuleBase" id="RU363053"/>
    </source>
</evidence>
<dbReference type="Proteomes" id="UP000054845">
    <property type="component" value="Unassembled WGS sequence"/>
</dbReference>
<dbReference type="AlphaFoldDB" id="A0A0P1BEG0"/>
<dbReference type="GO" id="GO:0016020">
    <property type="term" value="C:membrane"/>
    <property type="evidence" value="ECO:0007669"/>
    <property type="project" value="UniProtKB-SubCell"/>
</dbReference>
<keyword evidence="4 6" id="KW-1133">Transmembrane helix</keyword>
<sequence length="213" mass="23289">MSFMRFINATSSTFPRQCASASVLFATGDTIAQQFVEKKGKKHDLIRTGRLAVYGGVIFAPIMSTWMGKILEHVKFQNKAATLGTKVLLDQVIMSPLIISIFFTATNFLEGKPFSAAQEKLKTSWLPTYKAAVGVWAPVQAINFSIVPPHLRLLFVNVVSVGWNTFLSVQAAGGANERKAEAKVDELEAPLINRAKAVGAKLEREGNKLVHKA</sequence>
<feature type="transmembrane region" description="Helical" evidence="6">
    <location>
        <begin position="88"/>
        <end position="109"/>
    </location>
</feature>
<dbReference type="GO" id="GO:0005739">
    <property type="term" value="C:mitochondrion"/>
    <property type="evidence" value="ECO:0007669"/>
    <property type="project" value="TreeGrafter"/>
</dbReference>
<dbReference type="Pfam" id="PF04117">
    <property type="entry name" value="Mpv17_PMP22"/>
    <property type="match status" value="1"/>
</dbReference>
<proteinExistence type="inferred from homology"/>
<dbReference type="EMBL" id="CCYA01000243">
    <property type="protein sequence ID" value="CEH14508.1"/>
    <property type="molecule type" value="Genomic_DNA"/>
</dbReference>
<dbReference type="PANTHER" id="PTHR11266">
    <property type="entry name" value="PEROXISOMAL MEMBRANE PROTEIN 2, PXMP2 MPV17"/>
    <property type="match status" value="1"/>
</dbReference>
<dbReference type="STRING" id="401625.A0A0P1BEG0"/>
<dbReference type="OrthoDB" id="430207at2759"/>
<keyword evidence="8" id="KW-1185">Reference proteome</keyword>
<evidence type="ECO:0000256" key="4">
    <source>
        <dbReference type="ARBA" id="ARBA00022989"/>
    </source>
</evidence>
<feature type="transmembrane region" description="Helical" evidence="6">
    <location>
        <begin position="51"/>
        <end position="68"/>
    </location>
</feature>